<name>A0A448XQ63_9PLAT</name>
<feature type="compositionally biased region" description="Low complexity" evidence="1">
    <location>
        <begin position="1"/>
        <end position="12"/>
    </location>
</feature>
<feature type="region of interest" description="Disordered" evidence="1">
    <location>
        <begin position="1"/>
        <end position="133"/>
    </location>
</feature>
<sequence>MESCLDSPTSESPPDPEQEAFDSAKNDPTEDQPALFRMSIPNESSETTGNPLLPIDIPFPPFEPTFSTQEPGRQHAERWPLQHWQPSAQRQQQKLSIGRQDQVESLQSPVQPQAALLEYSPRSEEPQQVDPAP</sequence>
<organism evidence="2 3">
    <name type="scientific">Protopolystoma xenopodis</name>
    <dbReference type="NCBI Taxonomy" id="117903"/>
    <lineage>
        <taxon>Eukaryota</taxon>
        <taxon>Metazoa</taxon>
        <taxon>Spiralia</taxon>
        <taxon>Lophotrochozoa</taxon>
        <taxon>Platyhelminthes</taxon>
        <taxon>Monogenea</taxon>
        <taxon>Polyopisthocotylea</taxon>
        <taxon>Polystomatidea</taxon>
        <taxon>Polystomatidae</taxon>
        <taxon>Protopolystoma</taxon>
    </lineage>
</organism>
<keyword evidence="3" id="KW-1185">Reference proteome</keyword>
<proteinExistence type="predicted"/>
<reference evidence="2" key="1">
    <citation type="submission" date="2018-11" db="EMBL/GenBank/DDBJ databases">
        <authorList>
            <consortium name="Pathogen Informatics"/>
        </authorList>
    </citation>
    <scope>NUCLEOTIDE SEQUENCE</scope>
</reference>
<protein>
    <submittedName>
        <fullName evidence="2">Uncharacterized protein</fullName>
    </submittedName>
</protein>
<accession>A0A448XQ63</accession>
<gene>
    <name evidence="2" type="ORF">PXEA_LOCUS35624</name>
</gene>
<evidence type="ECO:0000313" key="3">
    <source>
        <dbReference type="Proteomes" id="UP000784294"/>
    </source>
</evidence>
<evidence type="ECO:0000313" key="2">
    <source>
        <dbReference type="EMBL" id="VEL42184.1"/>
    </source>
</evidence>
<dbReference type="Proteomes" id="UP000784294">
    <property type="component" value="Unassembled WGS sequence"/>
</dbReference>
<evidence type="ECO:0000256" key="1">
    <source>
        <dbReference type="SAM" id="MobiDB-lite"/>
    </source>
</evidence>
<feature type="non-terminal residue" evidence="2">
    <location>
        <position position="133"/>
    </location>
</feature>
<dbReference type="AlphaFoldDB" id="A0A448XQ63"/>
<feature type="compositionally biased region" description="Polar residues" evidence="1">
    <location>
        <begin position="84"/>
        <end position="95"/>
    </location>
</feature>
<dbReference type="EMBL" id="CAAALY010273019">
    <property type="protein sequence ID" value="VEL42184.1"/>
    <property type="molecule type" value="Genomic_DNA"/>
</dbReference>
<feature type="compositionally biased region" description="Polar residues" evidence="1">
    <location>
        <begin position="41"/>
        <end position="50"/>
    </location>
</feature>
<comment type="caution">
    <text evidence="2">The sequence shown here is derived from an EMBL/GenBank/DDBJ whole genome shotgun (WGS) entry which is preliminary data.</text>
</comment>